<dbReference type="InterPro" id="IPR036047">
    <property type="entry name" value="F-box-like_dom_sf"/>
</dbReference>
<dbReference type="SUPFAM" id="SSF81383">
    <property type="entry name" value="F-box domain"/>
    <property type="match status" value="1"/>
</dbReference>
<dbReference type="GO" id="GO:0009740">
    <property type="term" value="P:gibberellic acid mediated signaling pathway"/>
    <property type="evidence" value="ECO:0007669"/>
    <property type="project" value="TreeGrafter"/>
</dbReference>
<keyword evidence="4" id="KW-1185">Reference proteome</keyword>
<sequence length="271" mass="28506">MRYGGASTTMPAARPLLRSQEPPWEALSLVAGFLDARSLAAASCVSTSWHAAFAADHLWARLCRSHYPSAIGLLPLHSDSNGNAADRRACPHRGLYVLFHAASSRGRSLPAPRLALADVAFCIDLFAASGETTLSLAVAASDAGVTKAPGGVFQFVVDVSDRNAAAGPGEHWSVRWTAVRTGLAPAAAIVMMDAKVPASRAGAFGSGERGEAWATETMPAPGCGGGRLEAEVVVGVRGEERLVETVRLGVLLDCRYVSLDEGLRYLQHFLL</sequence>
<comment type="function">
    <text evidence="1">Acts as a component of a SCF E3 ubiquitin ligase complexes.</text>
</comment>
<dbReference type="Proteomes" id="UP001231189">
    <property type="component" value="Unassembled WGS sequence"/>
</dbReference>
<evidence type="ECO:0000313" key="4">
    <source>
        <dbReference type="Proteomes" id="UP001231189"/>
    </source>
</evidence>
<dbReference type="Pfam" id="PF12937">
    <property type="entry name" value="F-box-like"/>
    <property type="match status" value="1"/>
</dbReference>
<evidence type="ECO:0000259" key="2">
    <source>
        <dbReference type="Pfam" id="PF12937"/>
    </source>
</evidence>
<comment type="caution">
    <text evidence="3">The sequence shown here is derived from an EMBL/GenBank/DDBJ whole genome shotgun (WGS) entry which is preliminary data.</text>
</comment>
<evidence type="ECO:0000313" key="3">
    <source>
        <dbReference type="EMBL" id="KAK1667786.1"/>
    </source>
</evidence>
<organism evidence="3 4">
    <name type="scientific">Lolium multiflorum</name>
    <name type="common">Italian ryegrass</name>
    <name type="synonym">Lolium perenne subsp. multiflorum</name>
    <dbReference type="NCBI Taxonomy" id="4521"/>
    <lineage>
        <taxon>Eukaryota</taxon>
        <taxon>Viridiplantae</taxon>
        <taxon>Streptophyta</taxon>
        <taxon>Embryophyta</taxon>
        <taxon>Tracheophyta</taxon>
        <taxon>Spermatophyta</taxon>
        <taxon>Magnoliopsida</taxon>
        <taxon>Liliopsida</taxon>
        <taxon>Poales</taxon>
        <taxon>Poaceae</taxon>
        <taxon>BOP clade</taxon>
        <taxon>Pooideae</taxon>
        <taxon>Poodae</taxon>
        <taxon>Poeae</taxon>
        <taxon>Poeae Chloroplast Group 2 (Poeae type)</taxon>
        <taxon>Loliodinae</taxon>
        <taxon>Loliinae</taxon>
        <taxon>Lolium</taxon>
    </lineage>
</organism>
<keyword evidence="1" id="KW-0539">Nucleus</keyword>
<dbReference type="PANTHER" id="PTHR12874">
    <property type="entry name" value="F-BOX ONLY PROTEIN 48-RELATED"/>
    <property type="match status" value="1"/>
</dbReference>
<dbReference type="GO" id="GO:0016567">
    <property type="term" value="P:protein ubiquitination"/>
    <property type="evidence" value="ECO:0007669"/>
    <property type="project" value="UniProtKB-UniRule"/>
</dbReference>
<dbReference type="AlphaFoldDB" id="A0AAD8T0N5"/>
<name>A0AAD8T0N5_LOLMU</name>
<comment type="subcellular location">
    <subcellularLocation>
        <location evidence="1">Nucleus</location>
    </subcellularLocation>
</comment>
<dbReference type="GO" id="GO:0005634">
    <property type="term" value="C:nucleus"/>
    <property type="evidence" value="ECO:0007669"/>
    <property type="project" value="UniProtKB-SubCell"/>
</dbReference>
<evidence type="ECO:0000256" key="1">
    <source>
        <dbReference type="RuleBase" id="RU369085"/>
    </source>
</evidence>
<protein>
    <recommendedName>
        <fullName evidence="1">F-box protein</fullName>
    </recommendedName>
</protein>
<dbReference type="EMBL" id="JAUUTY010000003">
    <property type="protein sequence ID" value="KAK1667786.1"/>
    <property type="molecule type" value="Genomic_DNA"/>
</dbReference>
<proteinExistence type="predicted"/>
<reference evidence="3" key="1">
    <citation type="submission" date="2023-07" db="EMBL/GenBank/DDBJ databases">
        <title>A chromosome-level genome assembly of Lolium multiflorum.</title>
        <authorList>
            <person name="Chen Y."/>
            <person name="Copetti D."/>
            <person name="Kolliker R."/>
            <person name="Studer B."/>
        </authorList>
    </citation>
    <scope>NUCLEOTIDE SEQUENCE</scope>
    <source>
        <strain evidence="3">02402/16</strain>
        <tissue evidence="3">Leaf</tissue>
    </source>
</reference>
<comment type="subunit">
    <text evidence="1">Component of the SCF-type E3 ligase complex.</text>
</comment>
<keyword evidence="1" id="KW-0833">Ubl conjugation pathway</keyword>
<comment type="pathway">
    <text evidence="1">Protein modification; protein ubiquitination.</text>
</comment>
<dbReference type="Gene3D" id="1.20.1280.50">
    <property type="match status" value="1"/>
</dbReference>
<dbReference type="GO" id="GO:0031146">
    <property type="term" value="P:SCF-dependent proteasomal ubiquitin-dependent protein catabolic process"/>
    <property type="evidence" value="ECO:0007669"/>
    <property type="project" value="UniProtKB-UniRule"/>
</dbReference>
<gene>
    <name evidence="3" type="ORF">QYE76_055945</name>
</gene>
<dbReference type="InterPro" id="IPR001810">
    <property type="entry name" value="F-box_dom"/>
</dbReference>
<dbReference type="PANTHER" id="PTHR12874:SF16">
    <property type="entry name" value="OS01G0800800 PROTEIN"/>
    <property type="match status" value="1"/>
</dbReference>
<dbReference type="GO" id="GO:0005737">
    <property type="term" value="C:cytoplasm"/>
    <property type="evidence" value="ECO:0007669"/>
    <property type="project" value="TreeGrafter"/>
</dbReference>
<accession>A0AAD8T0N5</accession>
<feature type="domain" description="F-box" evidence="2">
    <location>
        <begin position="24"/>
        <end position="64"/>
    </location>
</feature>
<dbReference type="GO" id="GO:0019005">
    <property type="term" value="C:SCF ubiquitin ligase complex"/>
    <property type="evidence" value="ECO:0007669"/>
    <property type="project" value="UniProtKB-UniRule"/>
</dbReference>